<evidence type="ECO:0000259" key="2">
    <source>
        <dbReference type="Pfam" id="PF18701"/>
    </source>
</evidence>
<dbReference type="STRING" id="151549.A0A4C1UC12"/>
<dbReference type="AlphaFoldDB" id="A0A4C1UC12"/>
<feature type="domain" description="DUF5641" evidence="2">
    <location>
        <begin position="236"/>
        <end position="322"/>
    </location>
</feature>
<dbReference type="PANTHER" id="PTHR46599:SF6">
    <property type="entry name" value="DUAL SPECIFICITY PHOSPHATASE 26"/>
    <property type="match status" value="1"/>
</dbReference>
<dbReference type="InterPro" id="IPR040676">
    <property type="entry name" value="DUF5641"/>
</dbReference>
<name>A0A4C1UC12_EUMVA</name>
<dbReference type="InterPro" id="IPR029526">
    <property type="entry name" value="PGBD"/>
</dbReference>
<evidence type="ECO:0000259" key="1">
    <source>
        <dbReference type="Pfam" id="PF13843"/>
    </source>
</evidence>
<feature type="domain" description="PiggyBac transposable element-derived protein" evidence="1">
    <location>
        <begin position="5"/>
        <end position="106"/>
    </location>
</feature>
<protein>
    <recommendedName>
        <fullName evidence="5">DUF5641 domain-containing protein</fullName>
    </recommendedName>
</protein>
<dbReference type="OrthoDB" id="10057959at2759"/>
<evidence type="ECO:0000313" key="3">
    <source>
        <dbReference type="EMBL" id="GBP23667.1"/>
    </source>
</evidence>
<reference evidence="3 4" key="1">
    <citation type="journal article" date="2019" name="Commun. Biol.">
        <title>The bagworm genome reveals a unique fibroin gene that provides high tensile strength.</title>
        <authorList>
            <person name="Kono N."/>
            <person name="Nakamura H."/>
            <person name="Ohtoshi R."/>
            <person name="Tomita M."/>
            <person name="Numata K."/>
            <person name="Arakawa K."/>
        </authorList>
    </citation>
    <scope>NUCLEOTIDE SEQUENCE [LARGE SCALE GENOMIC DNA]</scope>
</reference>
<keyword evidence="4" id="KW-1185">Reference proteome</keyword>
<dbReference type="PANTHER" id="PTHR46599">
    <property type="entry name" value="PIGGYBAC TRANSPOSABLE ELEMENT-DERIVED PROTEIN 4"/>
    <property type="match status" value="1"/>
</dbReference>
<evidence type="ECO:0008006" key="5">
    <source>
        <dbReference type="Google" id="ProtNLM"/>
    </source>
</evidence>
<dbReference type="Pfam" id="PF18701">
    <property type="entry name" value="DUF5641"/>
    <property type="match status" value="1"/>
</dbReference>
<dbReference type="Pfam" id="PF13843">
    <property type="entry name" value="DDE_Tnp_1_7"/>
    <property type="match status" value="1"/>
</dbReference>
<dbReference type="Proteomes" id="UP000299102">
    <property type="component" value="Unassembled WGS sequence"/>
</dbReference>
<gene>
    <name evidence="3" type="ORF">EVAR_80284_1</name>
</gene>
<dbReference type="EMBL" id="BGZK01000152">
    <property type="protein sequence ID" value="GBP23667.1"/>
    <property type="molecule type" value="Genomic_DNA"/>
</dbReference>
<accession>A0A4C1UC12</accession>
<comment type="caution">
    <text evidence="3">The sequence shown here is derived from an EMBL/GenBank/DDBJ whole genome shotgun (WGS) entry which is preliminary data.</text>
</comment>
<sequence length="527" mass="62082">MYFQFKARREENSSVFGFQKDITIVSYIPKPRKCVHMMSSLHHDDEVDPESGDKRKPSIIKFYNSTKSGVDVVDKLARTYDVFRNCKRWPLAIFFSMLDHAGINAFVVYMLNNSIERNKSNLRGKFIKQLGMSFLDDHPRKRKENPHIPRDIKKRVQEILHGQLPGPLPKQSRRSQRCSFCLRNKDRKTLNGCFKCDNAICKEHSNLICQNSTDLGRPLNVVPEPSLEDMKISRLSRWQLLRRMTDDFWTKWSKEYLQRYQSMYKWNQPMPDIQLGLIVLITDERYPPSKWPLELIIKVHLGKDDHVQCALLYTKKKYSAREYKLRCNVAAIKRVLTRLKSNNVVQVLTLRSQPVIKNYIYTSTEDANETRLVTKVRWVVAAVNGQLKNWRALDKVVPNSQISYIGDYVRIICAVLNAFHPARIKNTEDDGIIAQRMLHLVKRPNYLKQMVEEKGWIRKKAIWTKLTDTDLQDFPRLTWDELRQLTIGIYQLEQSQSYTQEHLNEEGMYSIYIHREDDSVLRVQLRS</sequence>
<proteinExistence type="predicted"/>
<organism evidence="3 4">
    <name type="scientific">Eumeta variegata</name>
    <name type="common">Bagworm moth</name>
    <name type="synonym">Eumeta japonica</name>
    <dbReference type="NCBI Taxonomy" id="151549"/>
    <lineage>
        <taxon>Eukaryota</taxon>
        <taxon>Metazoa</taxon>
        <taxon>Ecdysozoa</taxon>
        <taxon>Arthropoda</taxon>
        <taxon>Hexapoda</taxon>
        <taxon>Insecta</taxon>
        <taxon>Pterygota</taxon>
        <taxon>Neoptera</taxon>
        <taxon>Endopterygota</taxon>
        <taxon>Lepidoptera</taxon>
        <taxon>Glossata</taxon>
        <taxon>Ditrysia</taxon>
        <taxon>Tineoidea</taxon>
        <taxon>Psychidae</taxon>
        <taxon>Oiketicinae</taxon>
        <taxon>Eumeta</taxon>
    </lineage>
</organism>
<evidence type="ECO:0000313" key="4">
    <source>
        <dbReference type="Proteomes" id="UP000299102"/>
    </source>
</evidence>